<dbReference type="Proteomes" id="UP000198606">
    <property type="component" value="Unassembled WGS sequence"/>
</dbReference>
<evidence type="ECO:0000313" key="5">
    <source>
        <dbReference type="Proteomes" id="UP000198606"/>
    </source>
</evidence>
<proteinExistence type="inferred from homology"/>
<evidence type="ECO:0000256" key="1">
    <source>
        <dbReference type="ARBA" id="ARBA00006739"/>
    </source>
</evidence>
<gene>
    <name evidence="4" type="ORF">SAMN05216588_12819</name>
</gene>
<evidence type="ECO:0000256" key="3">
    <source>
        <dbReference type="ARBA" id="ARBA00022679"/>
    </source>
</evidence>
<evidence type="ECO:0000256" key="2">
    <source>
        <dbReference type="ARBA" id="ARBA00022676"/>
    </source>
</evidence>
<dbReference type="PANTHER" id="PTHR43179">
    <property type="entry name" value="RHAMNOSYLTRANSFERASE WBBL"/>
    <property type="match status" value="1"/>
</dbReference>
<dbReference type="EMBL" id="FNDG01000028">
    <property type="protein sequence ID" value="SDI90140.1"/>
    <property type="molecule type" value="Genomic_DNA"/>
</dbReference>
<comment type="similarity">
    <text evidence="1">Belongs to the glycosyltransferase 2 family.</text>
</comment>
<dbReference type="PANTHER" id="PTHR43179:SF12">
    <property type="entry name" value="GALACTOFURANOSYLTRANSFERASE GLFT2"/>
    <property type="match status" value="1"/>
</dbReference>
<keyword evidence="3 4" id="KW-0808">Transferase</keyword>
<dbReference type="STRING" id="29435.SAMN05216588_12819"/>
<protein>
    <submittedName>
        <fullName evidence="4">Glycosyltransferase, GT2 family</fullName>
    </submittedName>
</protein>
<keyword evidence="2" id="KW-0328">Glycosyltransferase</keyword>
<dbReference type="RefSeq" id="WP_084308595.1">
    <property type="nucleotide sequence ID" value="NZ_FNDG01000028.1"/>
</dbReference>
<dbReference type="GO" id="GO:0016757">
    <property type="term" value="F:glycosyltransferase activity"/>
    <property type="evidence" value="ECO:0007669"/>
    <property type="project" value="UniProtKB-KW"/>
</dbReference>
<sequence>MTDSVADSPELPTCFDVVILSFAKDEALRQVTEHCLDSLVASENPAKIRFRVWVLESNADSPVYRQPGVTTLYPNTVFNYHAYMNLGIREGQAPYVAICNNDLSFHPGWASELLEVFNGDPGVSSASPACSLHHPRNGFALHSGVYPGYGVLREISGWCLVFRRSILDVIGELDERFYFWYADNDYALTLQSRGLRHVLVTSSVVDHLDSRTLSTHTSARQWLMTKRSKYTFEEKWHGKGWGYLTRKKLKLYLKFPLYYFGLKKIK</sequence>
<name>A0A1G8PEH4_9GAMM</name>
<dbReference type="Gene3D" id="3.90.550.10">
    <property type="entry name" value="Spore Coat Polysaccharide Biosynthesis Protein SpsA, Chain A"/>
    <property type="match status" value="1"/>
</dbReference>
<organism evidence="4 5">
    <name type="scientific">Phytopseudomonas flavescens</name>
    <dbReference type="NCBI Taxonomy" id="29435"/>
    <lineage>
        <taxon>Bacteria</taxon>
        <taxon>Pseudomonadati</taxon>
        <taxon>Pseudomonadota</taxon>
        <taxon>Gammaproteobacteria</taxon>
        <taxon>Pseudomonadales</taxon>
        <taxon>Pseudomonadaceae</taxon>
        <taxon>Phytopseudomonas</taxon>
    </lineage>
</organism>
<evidence type="ECO:0000313" key="4">
    <source>
        <dbReference type="EMBL" id="SDI90140.1"/>
    </source>
</evidence>
<reference evidence="4 5" key="1">
    <citation type="submission" date="2016-10" db="EMBL/GenBank/DDBJ databases">
        <authorList>
            <person name="de Groot N.N."/>
        </authorList>
    </citation>
    <scope>NUCLEOTIDE SEQUENCE [LARGE SCALE GENOMIC DNA]</scope>
    <source>
        <strain evidence="4 5">LMG 18387</strain>
    </source>
</reference>
<accession>A0A1G8PEH4</accession>
<dbReference type="SUPFAM" id="SSF53448">
    <property type="entry name" value="Nucleotide-diphospho-sugar transferases"/>
    <property type="match status" value="1"/>
</dbReference>
<dbReference type="InterPro" id="IPR029044">
    <property type="entry name" value="Nucleotide-diphossugar_trans"/>
</dbReference>
<dbReference type="AlphaFoldDB" id="A0A1G8PEH4"/>